<accession>A0A2G9CFD8</accession>
<gene>
    <name evidence="2" type="ORF">CS062_00460</name>
</gene>
<comment type="caution">
    <text evidence="2">The sequence shown here is derived from an EMBL/GenBank/DDBJ whole genome shotgun (WGS) entry which is preliminary data.</text>
</comment>
<organism evidence="2 3">
    <name type="scientific">Roseateles chitinivorans</name>
    <dbReference type="NCBI Taxonomy" id="2917965"/>
    <lineage>
        <taxon>Bacteria</taxon>
        <taxon>Pseudomonadati</taxon>
        <taxon>Pseudomonadota</taxon>
        <taxon>Betaproteobacteria</taxon>
        <taxon>Burkholderiales</taxon>
        <taxon>Sphaerotilaceae</taxon>
        <taxon>Roseateles</taxon>
    </lineage>
</organism>
<proteinExistence type="predicted"/>
<evidence type="ECO:0000313" key="3">
    <source>
        <dbReference type="Proteomes" id="UP000231501"/>
    </source>
</evidence>
<keyword evidence="1" id="KW-1133">Transmembrane helix</keyword>
<evidence type="ECO:0000313" key="2">
    <source>
        <dbReference type="EMBL" id="PIM55042.1"/>
    </source>
</evidence>
<dbReference type="AlphaFoldDB" id="A0A2G9CFD8"/>
<protein>
    <submittedName>
        <fullName evidence="2">Uncharacterized protein</fullName>
    </submittedName>
</protein>
<keyword evidence="3" id="KW-1185">Reference proteome</keyword>
<sequence length="71" mass="7445">MKRALFTIVGALLFALGSYGLVELSASWYGPRHIRSDSDIGDAFMASLVFMAICSIVGGALGFMGATGRKA</sequence>
<dbReference type="EMBL" id="PEOG01000005">
    <property type="protein sequence ID" value="PIM55042.1"/>
    <property type="molecule type" value="Genomic_DNA"/>
</dbReference>
<keyword evidence="1" id="KW-0812">Transmembrane</keyword>
<evidence type="ECO:0000256" key="1">
    <source>
        <dbReference type="SAM" id="Phobius"/>
    </source>
</evidence>
<feature type="transmembrane region" description="Helical" evidence="1">
    <location>
        <begin position="44"/>
        <end position="66"/>
    </location>
</feature>
<reference evidence="2 3" key="1">
    <citation type="submission" date="2017-11" db="EMBL/GenBank/DDBJ databases">
        <title>Draft genome sequence of Mitsuaria sp. HWN-4.</title>
        <authorList>
            <person name="Gundlapally S.R."/>
        </authorList>
    </citation>
    <scope>NUCLEOTIDE SEQUENCE [LARGE SCALE GENOMIC DNA]</scope>
    <source>
        <strain evidence="2 3">HWN-4</strain>
    </source>
</reference>
<dbReference type="OrthoDB" id="8856471at2"/>
<keyword evidence="1" id="KW-0472">Membrane</keyword>
<dbReference type="Proteomes" id="UP000231501">
    <property type="component" value="Unassembled WGS sequence"/>
</dbReference>
<name>A0A2G9CFD8_9BURK</name>
<dbReference type="RefSeq" id="WP_099859520.1">
    <property type="nucleotide sequence ID" value="NZ_PEOG01000005.1"/>
</dbReference>